<dbReference type="CDD" id="cd19531">
    <property type="entry name" value="LCL_NRPS-like"/>
    <property type="match status" value="1"/>
</dbReference>
<dbReference type="FunFam" id="3.40.50.980:FF:000002">
    <property type="entry name" value="Enterobactin synthetase component F"/>
    <property type="match status" value="1"/>
</dbReference>
<dbReference type="CDD" id="cd17646">
    <property type="entry name" value="A_NRPS_AB3403-like"/>
    <property type="match status" value="1"/>
</dbReference>
<dbReference type="Pfam" id="PF00975">
    <property type="entry name" value="Thioesterase"/>
    <property type="match status" value="1"/>
</dbReference>
<dbReference type="InterPro" id="IPR029058">
    <property type="entry name" value="AB_hydrolase_fold"/>
</dbReference>
<dbReference type="CDD" id="cd05930">
    <property type="entry name" value="A_NRPS"/>
    <property type="match status" value="1"/>
</dbReference>
<organism evidence="6 7">
    <name type="scientific">Micromonospora maris</name>
    <dbReference type="NCBI Taxonomy" id="1003110"/>
    <lineage>
        <taxon>Bacteria</taxon>
        <taxon>Bacillati</taxon>
        <taxon>Actinomycetota</taxon>
        <taxon>Actinomycetes</taxon>
        <taxon>Micromonosporales</taxon>
        <taxon>Micromonosporaceae</taxon>
        <taxon>Micromonospora</taxon>
    </lineage>
</organism>
<dbReference type="Pfam" id="PF00550">
    <property type="entry name" value="PP-binding"/>
    <property type="match status" value="2"/>
</dbReference>
<dbReference type="NCBIfam" id="TIGR01444">
    <property type="entry name" value="fkbM_fam"/>
    <property type="match status" value="1"/>
</dbReference>
<dbReference type="GO" id="GO:0044550">
    <property type="term" value="P:secondary metabolite biosynthetic process"/>
    <property type="evidence" value="ECO:0007669"/>
    <property type="project" value="TreeGrafter"/>
</dbReference>
<keyword evidence="7" id="KW-1185">Reference proteome</keyword>
<dbReference type="SUPFAM" id="SSF47336">
    <property type="entry name" value="ACP-like"/>
    <property type="match status" value="2"/>
</dbReference>
<dbReference type="InterPro" id="IPR036736">
    <property type="entry name" value="ACP-like_sf"/>
</dbReference>
<dbReference type="InterPro" id="IPR009081">
    <property type="entry name" value="PP-bd_ACP"/>
</dbReference>
<evidence type="ECO:0000256" key="1">
    <source>
        <dbReference type="ARBA" id="ARBA00001957"/>
    </source>
</evidence>
<evidence type="ECO:0000313" key="7">
    <source>
        <dbReference type="Proteomes" id="UP000053246"/>
    </source>
</evidence>
<dbReference type="GO" id="GO:0072330">
    <property type="term" value="P:monocarboxylic acid biosynthetic process"/>
    <property type="evidence" value="ECO:0007669"/>
    <property type="project" value="UniProtKB-ARBA"/>
</dbReference>
<dbReference type="PANTHER" id="PTHR45527">
    <property type="entry name" value="NONRIBOSOMAL PEPTIDE SYNTHETASE"/>
    <property type="match status" value="1"/>
</dbReference>
<dbReference type="NCBIfam" id="TIGR01733">
    <property type="entry name" value="AA-adenyl-dom"/>
    <property type="match status" value="2"/>
</dbReference>
<dbReference type="PROSITE" id="PS00455">
    <property type="entry name" value="AMP_BINDING"/>
    <property type="match status" value="2"/>
</dbReference>
<dbReference type="CDD" id="cd19540">
    <property type="entry name" value="LCL_NRPS-like"/>
    <property type="match status" value="1"/>
</dbReference>
<feature type="domain" description="Carrier" evidence="5">
    <location>
        <begin position="998"/>
        <end position="1073"/>
    </location>
</feature>
<sequence>MDSFGDRVRSLPADERDKVLRRLTGSLAEPEQDLIRRRPDGTHPLPLSYLQEHLWFLDRLNPGTSTYNLGATFRLRGRLEIGALCASLRDLVARHEALRTTVVDQDGRPVQVVHDAGAAVTVVDLSGTPDDERDSTVARWAREAVDRPFDLDRETLFRATIAVLGPQDYLLALTMHHICVDGWSSQTLLAELTELYRAAVTGTEPALGVPQVHYPDFAVWQRSRGDELLTGQLDYWQRTLRDLPTLAMPTDFPRPVVPSDRSESVTTVLRGAVVPALRELSRRRGATLFMTLVAAFDAVLSRYTGQDDIVIGTTTTGRHRPQLPEMIGHFVNMVVLRTDLGGNPTFDELLDRVQQTVLGAWRNQDVPFEKVVAAVRPDREAGRNPLFQVGLQLLPGAAAGAALDLPEVRAALVDAGLDRHPFDLSLTVREDDEALHITADFRTDLFAVPRIERLVGHLCTVLEAVAANSGTVLGELPMLTPIERERVLEAWQGARRPYLREPVHLQIAAQAARTPRTVALRHGDEQLTYRGLIERADRLAGYLRGRGVGHEDIVGVALERGIDTVVAFLATMNAGAAFLPLDLAHPRNRLAYQLDDAGAKVVISHSRVRDRLPDSTGWEPVWLDLDAAAIDAAPASADPSPVTESSLVYVLYTSGSTGRPKGVLIEHRALSNFVSWMTGVFELGPGDQMLQYAAVNFDLAEGEIFSALTSGATLVLAPEQLRSDPGSLSGVIEAEGITYLGAPPAVLSLIPSADYPLLRKILVGGEALPGDLVNRWRAPGRRFVNGYGPTEVTIGCSYYVCEHREWRGQPPIGRAMPNRFVYVLDRFDKPSPVGVPGEITVGGVGLARGYLNAPELTAARFVPNPFRPGELMYRTGDLGMWSETGQLQFLGRIDTQVKLRGVRIELTEIEACLASHPEVRQAAVLLRTDLPGGPRLVAYLVPGSRVPGEAELRAHLTRELPAGVVPGSYVVLDELPLTTVGKIDQAALPAPQLTEGRVPRTETERVLCELFAEVLGVNTVTIDDSFFDLGGYSLLVVRLVNRVRERLGAELEIRTIFDTPTVAGMAHTLDGGSGADDRDLAAPTEQPQVEAPVEQPQVAAPAGQPQVADAGAVPAGEPGRPERVPLSYAQRRLWFLAQMEGPSATYNVPMALRLTGPLDPDALQVALDDVVGRHEVLRTVYPQFDGEPTQHVVADAHVPLIRPDVTPGQLPHLLADAAATVFDLAVDLPVRAWLLPTGPQEHVLMIVLHHIASDGLSLLPLLTDLGTAYAARRDGSAPTWPPLPMQYADYTLRQRAQLGEVTDPDSPLGRQLAYWKRTLAQLPAALQLPADRPRPPVASYRGDLLTFPIDAELHARLLDLTRRHRVSMFMLLQAAFAALLTRLGAGTDIPVGAPTAGRAEADLDALVGFFVNTLVLRTDTAGNPTFAELLTRVRDTDLAAFAHQDLPFELLAEALNPPRAAGHHPLFQVVLQVNSGGAGGLPPLGDVTVTAELVDLHVAKFDLVLGAEESYTEARPAGILGSFEYATDLFDRDTVARLGARLVHLLDAVSRDPAQPLDAIDLFLPGERERVLDEFNRTDRPVPDTVLPDLFEAQVRRSPEATAVIADTGAVSYATLDEAANRLAHHLLAHGVTPGGIVAVAIPRRVELIVALYAVHKAGAAYLPLETDHPAERLRYAVRHSRPTLVLTTGDTELPDLGVPVVVLDDPRTRTELATRPATPPARDLHPRHPAYVIYTSGSTGRPKAVVVSHHAIVNRLAWMLHHYPLDATDRVLQKTPAGFDVSVPEFFGPHQVGATLVLAAPGEQADPGRLAARIRDDAVTVVHFVPSMLRTFLAEPAAATCTGLRRVFVSGEELPTAVQRRFQQLFDAELHNLYGPTEAAVEVSAWQCRADEPGPVPIGRPVWNTRLYVLDDQLNPLPIGVTGELYLAGRQLADGYQHQPGLTAQRFLPDPYGPPGARMYRSGDLARWRADGALEFLGRVDDQMKIRGLRIEPQEVEEALTRHTGVASAAVAAHPAPDGGAQLVGHLVPDPTAEPLLHRLAALRATESLPWQTLPDGTAVVAPDRATTQFLYRELFEDGPVSPARLELPADACVFDVGAHVGMFSLALHRAHPDVVTYAFEPVPALHRMLAANTALYGLTAQTFAHGLGDTEGEVDFTYYPHLSIMSGRYADTAADARVVQGYEGVSADSPHWAELRDERLRPERVTVALRTLSAVIDETAVSRIDLLKVDVERSELDVLRGIRDEHWPLIRQVLVETDNARSDEVGDLLARHGFAVTRHTPELLAGTGLVSLHAVRPDHPSRSAPPAQVGCPRTEAEFVAEVRDEARHVLPAHLVPQRLVLLDRLPLSASGKLDRSRLPAPGRDGGRGRAPRTRDEEIACGIVAELLHRDQVTIDDNFFDLGGHSLLTVQLVNRIAAATGRQLGVRSVFVTPTVAGLLSDASEHGGLDVLLPLRTTGDRAPLFCVHPFTGLSWGYAGLARHLESDRPLYGLQSPLLTDPDSAEADVAALAERYLERIRAVAPQGPYHLLGWSFGGLVAHEIAVRLRERGEQVGVLALLDAYPVPQQGPAAQPPTPAEVLGVLTGDPELRRTDHGLSVLPDDEELARLVREANPALAQLRTAEIAGIARAAAGHVEAMRHHLPRRYDGDLLFVTATEDRPEQAPTADVWEPYVGGQVTRVDVAANHWSMTEPAPLARIGAALRQRLDEA</sequence>
<dbReference type="InterPro" id="IPR023213">
    <property type="entry name" value="CAT-like_dom_sf"/>
</dbReference>
<evidence type="ECO:0000259" key="5">
    <source>
        <dbReference type="PROSITE" id="PS50075"/>
    </source>
</evidence>
<dbReference type="FunFam" id="1.10.1200.10:FF:000016">
    <property type="entry name" value="Non-ribosomal peptide synthase"/>
    <property type="match status" value="1"/>
</dbReference>
<feature type="region of interest" description="Disordered" evidence="4">
    <location>
        <begin position="2354"/>
        <end position="2374"/>
    </location>
</feature>
<accession>A0A9X0I1B2</accession>
<dbReference type="FunFam" id="3.40.50.12780:FF:000012">
    <property type="entry name" value="Non-ribosomal peptide synthetase"/>
    <property type="match status" value="2"/>
</dbReference>
<dbReference type="Pfam" id="PF00501">
    <property type="entry name" value="AMP-binding"/>
    <property type="match status" value="2"/>
</dbReference>
<dbReference type="Pfam" id="PF05050">
    <property type="entry name" value="Methyltransf_21"/>
    <property type="match status" value="1"/>
</dbReference>
<gene>
    <name evidence="6" type="ORF">ADL17_17490</name>
</gene>
<proteinExistence type="predicted"/>
<dbReference type="Pfam" id="PF13193">
    <property type="entry name" value="AMP-binding_C"/>
    <property type="match status" value="1"/>
</dbReference>
<dbReference type="SUPFAM" id="SSF53474">
    <property type="entry name" value="alpha/beta-Hydrolases"/>
    <property type="match status" value="1"/>
</dbReference>
<keyword evidence="3" id="KW-0597">Phosphoprotein</keyword>
<dbReference type="Pfam" id="PF00668">
    <property type="entry name" value="Condensation"/>
    <property type="match status" value="2"/>
</dbReference>
<dbReference type="PROSITE" id="PS50075">
    <property type="entry name" value="CARRIER"/>
    <property type="match status" value="2"/>
</dbReference>
<reference evidence="6 7" key="1">
    <citation type="submission" date="2015-10" db="EMBL/GenBank/DDBJ databases">
        <authorList>
            <person name="Ju K.-S."/>
            <person name="Doroghazi J.R."/>
            <person name="Metcalf W.W."/>
        </authorList>
    </citation>
    <scope>NUCLEOTIDE SEQUENCE [LARGE SCALE GENOMIC DNA]</scope>
    <source>
        <strain evidence="6 7">NRRL B-24793</strain>
    </source>
</reference>
<name>A0A9X0I1B2_9ACTN</name>
<dbReference type="PANTHER" id="PTHR45527:SF1">
    <property type="entry name" value="FATTY ACID SYNTHASE"/>
    <property type="match status" value="1"/>
</dbReference>
<dbReference type="InterPro" id="IPR020802">
    <property type="entry name" value="TesA-like"/>
</dbReference>
<dbReference type="FunFam" id="2.30.38.10:FF:000001">
    <property type="entry name" value="Non-ribosomal peptide synthetase PvdI"/>
    <property type="match status" value="1"/>
</dbReference>
<dbReference type="PROSITE" id="PS00012">
    <property type="entry name" value="PHOSPHOPANTETHEINE"/>
    <property type="match status" value="1"/>
</dbReference>
<dbReference type="InterPro" id="IPR001242">
    <property type="entry name" value="Condensation_dom"/>
</dbReference>
<evidence type="ECO:0000256" key="3">
    <source>
        <dbReference type="ARBA" id="ARBA00022553"/>
    </source>
</evidence>
<dbReference type="GO" id="GO:0043041">
    <property type="term" value="P:amino acid activation for nonribosomal peptide biosynthetic process"/>
    <property type="evidence" value="ECO:0007669"/>
    <property type="project" value="TreeGrafter"/>
</dbReference>
<dbReference type="SUPFAM" id="SSF56801">
    <property type="entry name" value="Acetyl-CoA synthetase-like"/>
    <property type="match status" value="2"/>
</dbReference>
<dbReference type="SUPFAM" id="SSF52777">
    <property type="entry name" value="CoA-dependent acyltransferases"/>
    <property type="match status" value="4"/>
</dbReference>
<dbReference type="Gene3D" id="3.30.559.10">
    <property type="entry name" value="Chloramphenicol acetyltransferase-like domain"/>
    <property type="match status" value="2"/>
</dbReference>
<dbReference type="GO" id="GO:0008610">
    <property type="term" value="P:lipid biosynthetic process"/>
    <property type="evidence" value="ECO:0007669"/>
    <property type="project" value="UniProtKB-ARBA"/>
</dbReference>
<evidence type="ECO:0000256" key="4">
    <source>
        <dbReference type="SAM" id="MobiDB-lite"/>
    </source>
</evidence>
<dbReference type="Gene3D" id="3.30.300.30">
    <property type="match status" value="3"/>
</dbReference>
<evidence type="ECO:0000313" key="6">
    <source>
        <dbReference type="EMBL" id="KUJ44924.1"/>
    </source>
</evidence>
<dbReference type="InterPro" id="IPR029063">
    <property type="entry name" value="SAM-dependent_MTases_sf"/>
</dbReference>
<dbReference type="SMART" id="SM00824">
    <property type="entry name" value="PKS_TE"/>
    <property type="match status" value="1"/>
</dbReference>
<dbReference type="InterPro" id="IPR006162">
    <property type="entry name" value="Ppantetheine_attach_site"/>
</dbReference>
<dbReference type="InterPro" id="IPR010071">
    <property type="entry name" value="AA_adenyl_dom"/>
</dbReference>
<dbReference type="InterPro" id="IPR020845">
    <property type="entry name" value="AMP-binding_CS"/>
</dbReference>
<dbReference type="Gene3D" id="3.40.50.980">
    <property type="match status" value="4"/>
</dbReference>
<dbReference type="InterPro" id="IPR006342">
    <property type="entry name" value="FkbM_mtfrase"/>
</dbReference>
<dbReference type="GO" id="GO:0005829">
    <property type="term" value="C:cytosol"/>
    <property type="evidence" value="ECO:0007669"/>
    <property type="project" value="TreeGrafter"/>
</dbReference>
<dbReference type="Gene3D" id="2.30.38.10">
    <property type="entry name" value="Luciferase, Domain 3"/>
    <property type="match status" value="2"/>
</dbReference>
<dbReference type="FunFam" id="3.40.50.980:FF:000001">
    <property type="entry name" value="Non-ribosomal peptide synthetase"/>
    <property type="match status" value="2"/>
</dbReference>
<dbReference type="SMART" id="SM00823">
    <property type="entry name" value="PKS_PP"/>
    <property type="match status" value="2"/>
</dbReference>
<dbReference type="Gene3D" id="3.40.50.1820">
    <property type="entry name" value="alpha/beta hydrolase"/>
    <property type="match status" value="2"/>
</dbReference>
<dbReference type="InterPro" id="IPR001031">
    <property type="entry name" value="Thioesterase"/>
</dbReference>
<dbReference type="Proteomes" id="UP000053246">
    <property type="component" value="Unassembled WGS sequence"/>
</dbReference>
<dbReference type="GO" id="GO:0031177">
    <property type="term" value="F:phosphopantetheine binding"/>
    <property type="evidence" value="ECO:0007669"/>
    <property type="project" value="InterPro"/>
</dbReference>
<comment type="cofactor">
    <cofactor evidence="1">
        <name>pantetheine 4'-phosphate</name>
        <dbReference type="ChEBI" id="CHEBI:47942"/>
    </cofactor>
</comment>
<dbReference type="InterPro" id="IPR000873">
    <property type="entry name" value="AMP-dep_synth/lig_dom"/>
</dbReference>
<evidence type="ECO:0000256" key="2">
    <source>
        <dbReference type="ARBA" id="ARBA00022450"/>
    </source>
</evidence>
<dbReference type="EMBL" id="LMWI01000002">
    <property type="protein sequence ID" value="KUJ44924.1"/>
    <property type="molecule type" value="Genomic_DNA"/>
</dbReference>
<dbReference type="GO" id="GO:0003824">
    <property type="term" value="F:catalytic activity"/>
    <property type="evidence" value="ECO:0007669"/>
    <property type="project" value="InterPro"/>
</dbReference>
<feature type="domain" description="Carrier" evidence="5">
    <location>
        <begin position="2372"/>
        <end position="2447"/>
    </location>
</feature>
<dbReference type="InterPro" id="IPR045851">
    <property type="entry name" value="AMP-bd_C_sf"/>
</dbReference>
<dbReference type="InterPro" id="IPR025110">
    <property type="entry name" value="AMP-bd_C"/>
</dbReference>
<feature type="region of interest" description="Disordered" evidence="4">
    <location>
        <begin position="1069"/>
        <end position="1122"/>
    </location>
</feature>
<dbReference type="InterPro" id="IPR020806">
    <property type="entry name" value="PKS_PP-bd"/>
</dbReference>
<dbReference type="Gene3D" id="3.30.559.30">
    <property type="entry name" value="Nonribosomal peptide synthetase, condensation domain"/>
    <property type="match status" value="2"/>
</dbReference>
<protein>
    <recommendedName>
        <fullName evidence="5">Carrier domain-containing protein</fullName>
    </recommendedName>
</protein>
<comment type="caution">
    <text evidence="6">The sequence shown here is derived from an EMBL/GenBank/DDBJ whole genome shotgun (WGS) entry which is preliminary data.</text>
</comment>
<dbReference type="SUPFAM" id="SSF53335">
    <property type="entry name" value="S-adenosyl-L-methionine-dependent methyltransferases"/>
    <property type="match status" value="1"/>
</dbReference>
<keyword evidence="2" id="KW-0596">Phosphopantetheine</keyword>
<dbReference type="Gene3D" id="3.40.50.150">
    <property type="entry name" value="Vaccinia Virus protein VP39"/>
    <property type="match status" value="1"/>
</dbReference>
<feature type="compositionally biased region" description="Low complexity" evidence="4">
    <location>
        <begin position="1085"/>
        <end position="1113"/>
    </location>
</feature>